<accession>A0A812VD14</accession>
<proteinExistence type="predicted"/>
<feature type="non-terminal residue" evidence="1">
    <location>
        <position position="1"/>
    </location>
</feature>
<evidence type="ECO:0000313" key="1">
    <source>
        <dbReference type="EMBL" id="CAE7615659.1"/>
    </source>
</evidence>
<sequence length="151" mass="17356">KVDLDGADCDAAFAFLSSVPAKLVVLEVFDGLPPPLRFALHEHEELASWGKLPVWGCSLSYQVRMLTLLRYNLIWYAAGNAIYVHKSVAPQLGLFRLDEVDCYVKTVVMAMWPSGRRMRRWFYEDSLNETLVDARRSVERYLKGRPYTLKV</sequence>
<dbReference type="Proteomes" id="UP000649617">
    <property type="component" value="Unassembled WGS sequence"/>
</dbReference>
<dbReference type="EMBL" id="CAJNIZ010041546">
    <property type="protein sequence ID" value="CAE7615659.1"/>
    <property type="molecule type" value="Genomic_DNA"/>
</dbReference>
<reference evidence="1" key="1">
    <citation type="submission" date="2021-02" db="EMBL/GenBank/DDBJ databases">
        <authorList>
            <person name="Dougan E. K."/>
            <person name="Rhodes N."/>
            <person name="Thang M."/>
            <person name="Chan C."/>
        </authorList>
    </citation>
    <scope>NUCLEOTIDE SEQUENCE</scope>
</reference>
<dbReference type="OrthoDB" id="443429at2759"/>
<gene>
    <name evidence="1" type="ORF">SPIL2461_LOCUS16177</name>
</gene>
<organism evidence="1 2">
    <name type="scientific">Symbiodinium pilosum</name>
    <name type="common">Dinoflagellate</name>
    <dbReference type="NCBI Taxonomy" id="2952"/>
    <lineage>
        <taxon>Eukaryota</taxon>
        <taxon>Sar</taxon>
        <taxon>Alveolata</taxon>
        <taxon>Dinophyceae</taxon>
        <taxon>Suessiales</taxon>
        <taxon>Symbiodiniaceae</taxon>
        <taxon>Symbiodinium</taxon>
    </lineage>
</organism>
<keyword evidence="2" id="KW-1185">Reference proteome</keyword>
<dbReference type="AlphaFoldDB" id="A0A812VD14"/>
<protein>
    <submittedName>
        <fullName evidence="1">Uncharacterized protein</fullName>
    </submittedName>
</protein>
<name>A0A812VD14_SYMPI</name>
<comment type="caution">
    <text evidence="1">The sequence shown here is derived from an EMBL/GenBank/DDBJ whole genome shotgun (WGS) entry which is preliminary data.</text>
</comment>
<evidence type="ECO:0000313" key="2">
    <source>
        <dbReference type="Proteomes" id="UP000649617"/>
    </source>
</evidence>